<proteinExistence type="predicted"/>
<feature type="region of interest" description="Disordered" evidence="1">
    <location>
        <begin position="132"/>
        <end position="183"/>
    </location>
</feature>
<accession>A0AAD7HZB9</accession>
<reference evidence="2" key="1">
    <citation type="submission" date="2023-03" db="EMBL/GenBank/DDBJ databases">
        <title>Massive genome expansion in bonnet fungi (Mycena s.s.) driven by repeated elements and novel gene families across ecological guilds.</title>
        <authorList>
            <consortium name="Lawrence Berkeley National Laboratory"/>
            <person name="Harder C.B."/>
            <person name="Miyauchi S."/>
            <person name="Viragh M."/>
            <person name="Kuo A."/>
            <person name="Thoen E."/>
            <person name="Andreopoulos B."/>
            <person name="Lu D."/>
            <person name="Skrede I."/>
            <person name="Drula E."/>
            <person name="Henrissat B."/>
            <person name="Morin E."/>
            <person name="Kohler A."/>
            <person name="Barry K."/>
            <person name="LaButti K."/>
            <person name="Morin E."/>
            <person name="Salamov A."/>
            <person name="Lipzen A."/>
            <person name="Mereny Z."/>
            <person name="Hegedus B."/>
            <person name="Baldrian P."/>
            <person name="Stursova M."/>
            <person name="Weitz H."/>
            <person name="Taylor A."/>
            <person name="Grigoriev I.V."/>
            <person name="Nagy L.G."/>
            <person name="Martin F."/>
            <person name="Kauserud H."/>
        </authorList>
    </citation>
    <scope>NUCLEOTIDE SEQUENCE</scope>
    <source>
        <strain evidence="2">CBHHK182m</strain>
    </source>
</reference>
<evidence type="ECO:0000313" key="2">
    <source>
        <dbReference type="EMBL" id="KAJ7731535.1"/>
    </source>
</evidence>
<dbReference type="EMBL" id="JARKIB010000152">
    <property type="protein sequence ID" value="KAJ7731535.1"/>
    <property type="molecule type" value="Genomic_DNA"/>
</dbReference>
<organism evidence="2 3">
    <name type="scientific">Mycena metata</name>
    <dbReference type="NCBI Taxonomy" id="1033252"/>
    <lineage>
        <taxon>Eukaryota</taxon>
        <taxon>Fungi</taxon>
        <taxon>Dikarya</taxon>
        <taxon>Basidiomycota</taxon>
        <taxon>Agaricomycotina</taxon>
        <taxon>Agaricomycetes</taxon>
        <taxon>Agaricomycetidae</taxon>
        <taxon>Agaricales</taxon>
        <taxon>Marasmiineae</taxon>
        <taxon>Mycenaceae</taxon>
        <taxon>Mycena</taxon>
    </lineage>
</organism>
<comment type="caution">
    <text evidence="2">The sequence shown here is derived from an EMBL/GenBank/DDBJ whole genome shotgun (WGS) entry which is preliminary data.</text>
</comment>
<protein>
    <submittedName>
        <fullName evidence="2">Uncharacterized protein</fullName>
    </submittedName>
</protein>
<keyword evidence="3" id="KW-1185">Reference proteome</keyword>
<evidence type="ECO:0000313" key="3">
    <source>
        <dbReference type="Proteomes" id="UP001215598"/>
    </source>
</evidence>
<sequence>MARLSVISQFLVEGPVVEARLPVTALHTKDGRAAAEQCVKSIARGKPSQERDCGRVARHEGVDSSADSFLRRITGKGRSNAMVPWLAAMEHMSELDCYCRNGTRCAQRHGMRTRTSYCVDRYCERKRRRAQINEARGRSPDIPIPPPNFSPESRSSVMSRAVHLDVQRPRKPSSPPGRYTRKTRGGRWCRSVLRFGHEEGAF</sequence>
<dbReference type="AlphaFoldDB" id="A0AAD7HZB9"/>
<name>A0AAD7HZB9_9AGAR</name>
<evidence type="ECO:0000256" key="1">
    <source>
        <dbReference type="SAM" id="MobiDB-lite"/>
    </source>
</evidence>
<gene>
    <name evidence="2" type="ORF">B0H16DRAFT_1469100</name>
</gene>
<dbReference type="Proteomes" id="UP001215598">
    <property type="component" value="Unassembled WGS sequence"/>
</dbReference>